<comment type="subcellular location">
    <subcellularLocation>
        <location evidence="1">Mitochondrion</location>
    </subcellularLocation>
</comment>
<dbReference type="InterPro" id="IPR057460">
    <property type="entry name" value="CAF17_C"/>
</dbReference>
<dbReference type="Gene3D" id="3.30.1360.120">
    <property type="entry name" value="Probable tRNA modification gtpase trme, domain 1"/>
    <property type="match status" value="1"/>
</dbReference>
<reference evidence="6" key="1">
    <citation type="submission" date="2021-05" db="EMBL/GenBank/DDBJ databases">
        <authorList>
            <person name="Alioto T."/>
            <person name="Alioto T."/>
            <person name="Gomez Garrido J."/>
        </authorList>
    </citation>
    <scope>NUCLEOTIDE SEQUENCE</scope>
</reference>
<name>A0A8D8H2U3_CULPI</name>
<keyword evidence="6" id="KW-0808">Transferase</keyword>
<dbReference type="EMBL" id="HBUE01300674">
    <property type="protein sequence ID" value="CAG6578759.1"/>
    <property type="molecule type" value="Transcribed_RNA"/>
</dbReference>
<organism evidence="6">
    <name type="scientific">Culex pipiens</name>
    <name type="common">House mosquito</name>
    <dbReference type="NCBI Taxonomy" id="7175"/>
    <lineage>
        <taxon>Eukaryota</taxon>
        <taxon>Metazoa</taxon>
        <taxon>Ecdysozoa</taxon>
        <taxon>Arthropoda</taxon>
        <taxon>Hexapoda</taxon>
        <taxon>Insecta</taxon>
        <taxon>Pterygota</taxon>
        <taxon>Neoptera</taxon>
        <taxon>Endopterygota</taxon>
        <taxon>Diptera</taxon>
        <taxon>Nematocera</taxon>
        <taxon>Culicoidea</taxon>
        <taxon>Culicidae</taxon>
        <taxon>Culicinae</taxon>
        <taxon>Culicini</taxon>
        <taxon>Culex</taxon>
        <taxon>Culex</taxon>
    </lineage>
</organism>
<dbReference type="InterPro" id="IPR017703">
    <property type="entry name" value="YgfZ/GCV_T_CS"/>
</dbReference>
<evidence type="ECO:0000256" key="3">
    <source>
        <dbReference type="ARBA" id="ARBA00023128"/>
    </source>
</evidence>
<keyword evidence="3" id="KW-0496">Mitochondrion</keyword>
<dbReference type="SUPFAM" id="SSF103025">
    <property type="entry name" value="Folate-binding domain"/>
    <property type="match status" value="1"/>
</dbReference>
<dbReference type="PANTHER" id="PTHR22602">
    <property type="entry name" value="TRANSFERASE CAF17, MITOCHONDRIAL-RELATED"/>
    <property type="match status" value="1"/>
</dbReference>
<dbReference type="EMBL" id="HBUE01194690">
    <property type="protein sequence ID" value="CAG6527038.1"/>
    <property type="molecule type" value="Transcribed_RNA"/>
</dbReference>
<evidence type="ECO:0000259" key="5">
    <source>
        <dbReference type="Pfam" id="PF25455"/>
    </source>
</evidence>
<dbReference type="EMBL" id="HBUE01030901">
    <property type="protein sequence ID" value="CAG6456431.1"/>
    <property type="molecule type" value="Transcribed_RNA"/>
</dbReference>
<sequence>MFLRARLWNNLSRAGFIRSYSKINLERLENRSLLRVQGSDATTFLQGLITNDMNHFQHGASSIYSMLLNTAGRVLFDTMIYRMSPEQSDHFLVECDAGLVDALRKHLTMFRIRKKVEIAPAECSVWAVFSQEKGSLPEQASCEGVSIYKDARLAELGYRIITDKTVSLDAVKAAFPHGTAYAEGGSYLEHRFSLGIGEGVNNFPQGKCFPLESNCDYMHGVSFHKGCYIGQELTARTHHTGVVRKRLMPLTFENPVPNNELPDDAEIKSVDGQVVGKLRGVSNFAGIGLLRIEKVLPTQTLVLADNYYCSTQRPFWWPKEQPKKMQS</sequence>
<feature type="domain" description="CAF17 C-terminal" evidence="5">
    <location>
        <begin position="244"/>
        <end position="319"/>
    </location>
</feature>
<dbReference type="AlphaFoldDB" id="A0A8D8H2U3"/>
<evidence type="ECO:0000259" key="4">
    <source>
        <dbReference type="Pfam" id="PF01571"/>
    </source>
</evidence>
<dbReference type="GO" id="GO:0016740">
    <property type="term" value="F:transferase activity"/>
    <property type="evidence" value="ECO:0007669"/>
    <property type="project" value="UniProtKB-KW"/>
</dbReference>
<dbReference type="EMBL" id="HBUE01030902">
    <property type="protein sequence ID" value="CAG6456433.1"/>
    <property type="molecule type" value="Transcribed_RNA"/>
</dbReference>
<evidence type="ECO:0000256" key="1">
    <source>
        <dbReference type="ARBA" id="ARBA00004173"/>
    </source>
</evidence>
<dbReference type="Pfam" id="PF25455">
    <property type="entry name" value="Beta-barrel_CAF17_C"/>
    <property type="match status" value="1"/>
</dbReference>
<protein>
    <submittedName>
        <fullName evidence="6">Transferase CAF17 homolog, mitochondrial</fullName>
    </submittedName>
</protein>
<dbReference type="GO" id="GO:0016226">
    <property type="term" value="P:iron-sulfur cluster assembly"/>
    <property type="evidence" value="ECO:0007669"/>
    <property type="project" value="TreeGrafter"/>
</dbReference>
<proteinExistence type="predicted"/>
<dbReference type="EMBL" id="HBUE01030905">
    <property type="protein sequence ID" value="CAG6456437.1"/>
    <property type="molecule type" value="Transcribed_RNA"/>
</dbReference>
<dbReference type="GO" id="GO:0005759">
    <property type="term" value="C:mitochondrial matrix"/>
    <property type="evidence" value="ECO:0007669"/>
    <property type="project" value="TreeGrafter"/>
</dbReference>
<evidence type="ECO:0000313" key="6">
    <source>
        <dbReference type="EMBL" id="CAG6527038.1"/>
    </source>
</evidence>
<dbReference type="NCBIfam" id="TIGR03317">
    <property type="entry name" value="ygfZ_signature"/>
    <property type="match status" value="1"/>
</dbReference>
<dbReference type="Pfam" id="PF01571">
    <property type="entry name" value="GCV_T"/>
    <property type="match status" value="1"/>
</dbReference>
<dbReference type="InterPro" id="IPR006222">
    <property type="entry name" value="GCVT_N"/>
</dbReference>
<accession>A0A8D8H2U3</accession>
<dbReference type="InterPro" id="IPR045179">
    <property type="entry name" value="YgfZ/GcvT"/>
</dbReference>
<keyword evidence="2" id="KW-0809">Transit peptide</keyword>
<feature type="domain" description="GCVT N-terminal" evidence="4">
    <location>
        <begin position="34"/>
        <end position="107"/>
    </location>
</feature>
<evidence type="ECO:0000256" key="2">
    <source>
        <dbReference type="ARBA" id="ARBA00022946"/>
    </source>
</evidence>
<dbReference type="PANTHER" id="PTHR22602:SF0">
    <property type="entry name" value="TRANSFERASE CAF17, MITOCHONDRIAL-RELATED"/>
    <property type="match status" value="1"/>
</dbReference>
<dbReference type="InterPro" id="IPR027266">
    <property type="entry name" value="TrmE/GcvT-like"/>
</dbReference>